<dbReference type="EMBL" id="LT629790">
    <property type="protein sequence ID" value="SDU71662.1"/>
    <property type="molecule type" value="Genomic_DNA"/>
</dbReference>
<dbReference type="GO" id="GO:0016757">
    <property type="term" value="F:glycosyltransferase activity"/>
    <property type="evidence" value="ECO:0007669"/>
    <property type="project" value="UniProtKB-ARBA"/>
</dbReference>
<dbReference type="GeneID" id="76214671"/>
<dbReference type="Pfam" id="PF13692">
    <property type="entry name" value="Glyco_trans_1_4"/>
    <property type="match status" value="1"/>
</dbReference>
<keyword evidence="3" id="KW-1185">Reference proteome</keyword>
<dbReference type="Pfam" id="PF13579">
    <property type="entry name" value="Glyco_trans_4_4"/>
    <property type="match status" value="1"/>
</dbReference>
<protein>
    <submittedName>
        <fullName evidence="2">Glycosyltransferase involved in cell wall bisynthesis</fullName>
    </submittedName>
</protein>
<name>A0AAX2DH77_9PSED</name>
<sequence length="408" mass="44999">MKNVWILNHYAQEPGGAGGTRHYQLAKNLPAHGWKASIVAASVEHQSGRQRLAVSESARLDQYDGVPFLWLKTSEYEGNGTARMRNMLEYTWQVVKPGKLTALKKPDVIIGSSVHPFAAAAGAVLAWRYRVPFVFEVRDLWPETLIDMGRLERSSMIARTLRVLEKWLYKRAKRIVVLLPKAHEYIVPMGIDAQKIAWIPNGVDLQDFPRPEDKVAGDEFTLMYFGAHGPANGLDNVLRAQHIIEENPEMSHVQLRIIGNGPCKAELIALAGELGLKRVSFEDPVPKREIPALAAQADAFVFNLINAPVFKYGISSNKLFDFMAGQRPVLFCCDAGNNPIEDSGSGFTVEPGNPKALADAVARLSSLTSAERAAMGNAGRHYVEVEHGFDKLAGSLARCLNEACETSR</sequence>
<evidence type="ECO:0000313" key="3">
    <source>
        <dbReference type="Proteomes" id="UP000183772"/>
    </source>
</evidence>
<feature type="domain" description="Glycosyltransferase subfamily 4-like N-terminal" evidence="1">
    <location>
        <begin position="18"/>
        <end position="202"/>
    </location>
</feature>
<dbReference type="SUPFAM" id="SSF53756">
    <property type="entry name" value="UDP-Glycosyltransferase/glycogen phosphorylase"/>
    <property type="match status" value="1"/>
</dbReference>
<dbReference type="InterPro" id="IPR028098">
    <property type="entry name" value="Glyco_trans_4-like_N"/>
</dbReference>
<proteinExistence type="predicted"/>
<dbReference type="PANTHER" id="PTHR12526">
    <property type="entry name" value="GLYCOSYLTRANSFERASE"/>
    <property type="match status" value="1"/>
</dbReference>
<reference evidence="2 3" key="1">
    <citation type="submission" date="2016-10" db="EMBL/GenBank/DDBJ databases">
        <authorList>
            <person name="Varghese N."/>
            <person name="Submissions S."/>
        </authorList>
    </citation>
    <scope>NUCLEOTIDE SEQUENCE [LARGE SCALE GENOMIC DNA]</scope>
    <source>
        <strain evidence="2 3">DSM 16733</strain>
    </source>
</reference>
<dbReference type="Proteomes" id="UP000183772">
    <property type="component" value="Chromosome I"/>
</dbReference>
<evidence type="ECO:0000259" key="1">
    <source>
        <dbReference type="Pfam" id="PF13579"/>
    </source>
</evidence>
<dbReference type="RefSeq" id="WP_047701574.1">
    <property type="nucleotide sequence ID" value="NZ_CAKKMJ010000056.1"/>
</dbReference>
<dbReference type="PANTHER" id="PTHR12526:SF622">
    <property type="entry name" value="GLYCOSYLTRANSFERASE (GROUP I)"/>
    <property type="match status" value="1"/>
</dbReference>
<gene>
    <name evidence="2" type="ORF">SAMN05216476_4663</name>
</gene>
<accession>A0AAX2DH77</accession>
<organism evidence="2 3">
    <name type="scientific">Pseudomonas mediterranea</name>
    <dbReference type="NCBI Taxonomy" id="183795"/>
    <lineage>
        <taxon>Bacteria</taxon>
        <taxon>Pseudomonadati</taxon>
        <taxon>Pseudomonadota</taxon>
        <taxon>Gammaproteobacteria</taxon>
        <taxon>Pseudomonadales</taxon>
        <taxon>Pseudomonadaceae</taxon>
        <taxon>Pseudomonas</taxon>
    </lineage>
</organism>
<evidence type="ECO:0000313" key="2">
    <source>
        <dbReference type="EMBL" id="SDU71662.1"/>
    </source>
</evidence>
<dbReference type="Gene3D" id="3.40.50.2000">
    <property type="entry name" value="Glycogen Phosphorylase B"/>
    <property type="match status" value="2"/>
</dbReference>
<dbReference type="AlphaFoldDB" id="A0AAX2DH77"/>
<dbReference type="CDD" id="cd03794">
    <property type="entry name" value="GT4_WbuB-like"/>
    <property type="match status" value="1"/>
</dbReference>